<dbReference type="AlphaFoldDB" id="A0AAN9PHU2"/>
<evidence type="ECO:0000313" key="1">
    <source>
        <dbReference type="EMBL" id="KAK7298818.1"/>
    </source>
</evidence>
<sequence length="69" mass="7582">MPGKAEFPQRLAVPLDMESSLTCLCRMGITCPVHSALARYGAFVALPRLEGWLTCFLCLLLAELSRVVD</sequence>
<organism evidence="1 2">
    <name type="scientific">Canavalia gladiata</name>
    <name type="common">Sword bean</name>
    <name type="synonym">Dolichos gladiatus</name>
    <dbReference type="NCBI Taxonomy" id="3824"/>
    <lineage>
        <taxon>Eukaryota</taxon>
        <taxon>Viridiplantae</taxon>
        <taxon>Streptophyta</taxon>
        <taxon>Embryophyta</taxon>
        <taxon>Tracheophyta</taxon>
        <taxon>Spermatophyta</taxon>
        <taxon>Magnoliopsida</taxon>
        <taxon>eudicotyledons</taxon>
        <taxon>Gunneridae</taxon>
        <taxon>Pentapetalae</taxon>
        <taxon>rosids</taxon>
        <taxon>fabids</taxon>
        <taxon>Fabales</taxon>
        <taxon>Fabaceae</taxon>
        <taxon>Papilionoideae</taxon>
        <taxon>50 kb inversion clade</taxon>
        <taxon>NPAAA clade</taxon>
        <taxon>indigoferoid/millettioid clade</taxon>
        <taxon>Phaseoleae</taxon>
        <taxon>Canavalia</taxon>
    </lineage>
</organism>
<proteinExistence type="predicted"/>
<dbReference type="Proteomes" id="UP001367508">
    <property type="component" value="Unassembled WGS sequence"/>
</dbReference>
<protein>
    <submittedName>
        <fullName evidence="1">Uncharacterized protein</fullName>
    </submittedName>
</protein>
<name>A0AAN9PHU2_CANGL</name>
<comment type="caution">
    <text evidence="1">The sequence shown here is derived from an EMBL/GenBank/DDBJ whole genome shotgun (WGS) entry which is preliminary data.</text>
</comment>
<dbReference type="EMBL" id="JAYMYQ010000024">
    <property type="protein sequence ID" value="KAK7298818.1"/>
    <property type="molecule type" value="Genomic_DNA"/>
</dbReference>
<gene>
    <name evidence="1" type="ORF">VNO77_46362</name>
</gene>
<accession>A0AAN9PHU2</accession>
<evidence type="ECO:0000313" key="2">
    <source>
        <dbReference type="Proteomes" id="UP001367508"/>
    </source>
</evidence>
<reference evidence="1 2" key="1">
    <citation type="submission" date="2024-01" db="EMBL/GenBank/DDBJ databases">
        <title>The genomes of 5 underutilized Papilionoideae crops provide insights into root nodulation and disease resistanc.</title>
        <authorList>
            <person name="Jiang F."/>
        </authorList>
    </citation>
    <scope>NUCLEOTIDE SEQUENCE [LARGE SCALE GENOMIC DNA]</scope>
    <source>
        <strain evidence="1">LVBAO_FW01</strain>
        <tissue evidence="1">Leaves</tissue>
    </source>
</reference>
<keyword evidence="2" id="KW-1185">Reference proteome</keyword>